<reference evidence="2 3" key="1">
    <citation type="submission" date="2024-06" db="EMBL/GenBank/DDBJ databases">
        <title>Genomic Encyclopedia of Type Strains, Phase IV (KMG-IV): sequencing the most valuable type-strain genomes for metagenomic binning, comparative biology and taxonomic classification.</title>
        <authorList>
            <person name="Goeker M."/>
        </authorList>
    </citation>
    <scope>NUCLEOTIDE SEQUENCE [LARGE SCALE GENOMIC DNA]</scope>
    <source>
        <strain evidence="2 3">DSM 23520</strain>
    </source>
</reference>
<gene>
    <name evidence="2" type="ORF">ABID56_002602</name>
</gene>
<dbReference type="Pfam" id="PF01381">
    <property type="entry name" value="HTH_3"/>
    <property type="match status" value="1"/>
</dbReference>
<evidence type="ECO:0000313" key="2">
    <source>
        <dbReference type="EMBL" id="MET3684465.1"/>
    </source>
</evidence>
<dbReference type="InterPro" id="IPR010982">
    <property type="entry name" value="Lambda_DNA-bd_dom_sf"/>
</dbReference>
<dbReference type="SUPFAM" id="SSF47413">
    <property type="entry name" value="lambda repressor-like DNA-binding domains"/>
    <property type="match status" value="1"/>
</dbReference>
<proteinExistence type="predicted"/>
<dbReference type="Proteomes" id="UP001549167">
    <property type="component" value="Unassembled WGS sequence"/>
</dbReference>
<keyword evidence="3" id="KW-1185">Reference proteome</keyword>
<dbReference type="InterPro" id="IPR001387">
    <property type="entry name" value="Cro/C1-type_HTH"/>
</dbReference>
<accession>A0ABV2L0K1</accession>
<sequence length="113" mass="13457">MSIKRFNHELFAETLKEYLGEQPRSVIAEKLNTSRVAVLLWENQKQEPTLDELQLFCETLNVSTDTFFYEEPEDTTSQLKKLVKSTDKQNLEEVLNRIKIREKYIAIENRKYE</sequence>
<dbReference type="RefSeq" id="WP_354221837.1">
    <property type="nucleotide sequence ID" value="NZ_JBEPMX010000021.1"/>
</dbReference>
<evidence type="ECO:0000313" key="3">
    <source>
        <dbReference type="Proteomes" id="UP001549167"/>
    </source>
</evidence>
<dbReference type="PROSITE" id="PS50943">
    <property type="entry name" value="HTH_CROC1"/>
    <property type="match status" value="1"/>
</dbReference>
<comment type="caution">
    <text evidence="2">The sequence shown here is derived from an EMBL/GenBank/DDBJ whole genome shotgun (WGS) entry which is preliminary data.</text>
</comment>
<evidence type="ECO:0000259" key="1">
    <source>
        <dbReference type="PROSITE" id="PS50943"/>
    </source>
</evidence>
<feature type="domain" description="HTH cro/C1-type" evidence="1">
    <location>
        <begin position="28"/>
        <end position="67"/>
    </location>
</feature>
<protein>
    <submittedName>
        <fullName evidence="2">Transcriptional regulator with XRE-family HTH domain</fullName>
    </submittedName>
</protein>
<dbReference type="Gene3D" id="1.10.260.40">
    <property type="entry name" value="lambda repressor-like DNA-binding domains"/>
    <property type="match status" value="1"/>
</dbReference>
<dbReference type="CDD" id="cd00093">
    <property type="entry name" value="HTH_XRE"/>
    <property type="match status" value="1"/>
</dbReference>
<dbReference type="EMBL" id="JBEPMX010000021">
    <property type="protein sequence ID" value="MET3684465.1"/>
    <property type="molecule type" value="Genomic_DNA"/>
</dbReference>
<name>A0ABV2L0K1_9BACI</name>
<dbReference type="SMART" id="SM00530">
    <property type="entry name" value="HTH_XRE"/>
    <property type="match status" value="1"/>
</dbReference>
<organism evidence="2 3">
    <name type="scientific">Alkalibacillus flavidus</name>
    <dbReference type="NCBI Taxonomy" id="546021"/>
    <lineage>
        <taxon>Bacteria</taxon>
        <taxon>Bacillati</taxon>
        <taxon>Bacillota</taxon>
        <taxon>Bacilli</taxon>
        <taxon>Bacillales</taxon>
        <taxon>Bacillaceae</taxon>
        <taxon>Alkalibacillus</taxon>
    </lineage>
</organism>